<dbReference type="AlphaFoldDB" id="X1UX58"/>
<reference evidence="1" key="1">
    <citation type="journal article" date="2014" name="Front. Microbiol.">
        <title>High frequency of phylogenetically diverse reductive dehalogenase-homologous genes in deep subseafloor sedimentary metagenomes.</title>
        <authorList>
            <person name="Kawai M."/>
            <person name="Futagami T."/>
            <person name="Toyoda A."/>
            <person name="Takaki Y."/>
            <person name="Nishi S."/>
            <person name="Hori S."/>
            <person name="Arai W."/>
            <person name="Tsubouchi T."/>
            <person name="Morono Y."/>
            <person name="Uchiyama I."/>
            <person name="Ito T."/>
            <person name="Fujiyama A."/>
            <person name="Inagaki F."/>
            <person name="Takami H."/>
        </authorList>
    </citation>
    <scope>NUCLEOTIDE SEQUENCE</scope>
    <source>
        <strain evidence="1">Expedition CK06-06</strain>
    </source>
</reference>
<gene>
    <name evidence="1" type="ORF">S12H4_61676</name>
</gene>
<comment type="caution">
    <text evidence="1">The sequence shown here is derived from an EMBL/GenBank/DDBJ whole genome shotgun (WGS) entry which is preliminary data.</text>
</comment>
<sequence length="108" mass="12624">SQVSLEELREELQRRLDEPDDEELKEESVEKFEFRDQTERQYAFHRLTSRYPYGVIMLICKGEVEAPLWLQQEILKVREGGDDIETGVNYEIVNVESVVTDVAAYKGV</sequence>
<accession>X1UX58</accession>
<feature type="non-terminal residue" evidence="1">
    <location>
        <position position="1"/>
    </location>
</feature>
<dbReference type="EMBL" id="BARW01041035">
    <property type="protein sequence ID" value="GAJ22049.1"/>
    <property type="molecule type" value="Genomic_DNA"/>
</dbReference>
<feature type="non-terminal residue" evidence="1">
    <location>
        <position position="108"/>
    </location>
</feature>
<name>X1UX58_9ZZZZ</name>
<protein>
    <submittedName>
        <fullName evidence="1">Uncharacterized protein</fullName>
    </submittedName>
</protein>
<proteinExistence type="predicted"/>
<organism evidence="1">
    <name type="scientific">marine sediment metagenome</name>
    <dbReference type="NCBI Taxonomy" id="412755"/>
    <lineage>
        <taxon>unclassified sequences</taxon>
        <taxon>metagenomes</taxon>
        <taxon>ecological metagenomes</taxon>
    </lineage>
</organism>
<evidence type="ECO:0000313" key="1">
    <source>
        <dbReference type="EMBL" id="GAJ22049.1"/>
    </source>
</evidence>